<dbReference type="OMA" id="QNCACAG"/>
<dbReference type="Pfam" id="PF12143">
    <property type="entry name" value="PPO1_KFDV"/>
    <property type="match status" value="1"/>
</dbReference>
<dbReference type="EnsemblPlants" id="TraesCS2D02G033900.1">
    <property type="protein sequence ID" value="TraesCS2D02G033900.1.cds1"/>
    <property type="gene ID" value="TraesCS2D02G033900"/>
</dbReference>
<accession>A0A1D5TR27</accession>
<dbReference type="Gramene" id="TraesWEE_scaffold_012721_01G000200.1">
    <property type="protein sequence ID" value="TraesWEE_scaffold_012721_01G000200.1"/>
    <property type="gene ID" value="TraesWEE_scaffold_012721_01G000200"/>
</dbReference>
<dbReference type="Gramene" id="TraesARI2D03G01106010.1">
    <property type="protein sequence ID" value="TraesARI2D03G01106010.1.CDS1"/>
    <property type="gene ID" value="TraesARI2D03G01106010"/>
</dbReference>
<dbReference type="Gramene" id="TraesCS2D03G0062400.1">
    <property type="protein sequence ID" value="TraesCS2D03G0062400.1.CDS1"/>
    <property type="gene ID" value="TraesCS2D03G0062400"/>
</dbReference>
<dbReference type="Gramene" id="TraesCS2D02G033900.1">
    <property type="protein sequence ID" value="TraesCS2D02G033900.1.cds1"/>
    <property type="gene ID" value="TraesCS2D02G033900"/>
</dbReference>
<dbReference type="Gramene" id="TraesCAD_scaffold_081612_01G000200.1">
    <property type="protein sequence ID" value="TraesCAD_scaffold_081612_01G000200.1"/>
    <property type="gene ID" value="TraesCAD_scaffold_081612_01G000200"/>
</dbReference>
<evidence type="ECO:0000313" key="4">
    <source>
        <dbReference type="EnsemblPlants" id="TraesCS2D02G033900.1.cds1"/>
    </source>
</evidence>
<dbReference type="SMR" id="A0A1D5TR27"/>
<feature type="signal peptide" evidence="1">
    <location>
        <begin position="1"/>
        <end position="26"/>
    </location>
</feature>
<dbReference type="Gramene" id="TraesARI2A03G00595320.1">
    <property type="protein sequence ID" value="TraesARI2A03G00595320.1.CDS1"/>
    <property type="gene ID" value="TraesARI2A03G00595320"/>
</dbReference>
<dbReference type="Gramene" id="TraesCLE_scaffold_013184_01G000200.1">
    <property type="protein sequence ID" value="TraesCLE_scaffold_013184_01G000200.1"/>
    <property type="gene ID" value="TraesCLE_scaffold_013184_01G000200"/>
</dbReference>
<dbReference type="Gramene" id="TraesWEE_scaffold_114823_01G000200.1">
    <property type="protein sequence ID" value="TraesWEE_scaffold_114823_01G000200.1"/>
    <property type="gene ID" value="TraesWEE_scaffold_114823_01G000200"/>
</dbReference>
<dbReference type="OrthoDB" id="668496at2759"/>
<evidence type="ECO:0000313" key="5">
    <source>
        <dbReference type="Proteomes" id="UP000019116"/>
    </source>
</evidence>
<dbReference type="Gramene" id="TraesLDM2D03G01091600.1">
    <property type="protein sequence ID" value="TraesLDM2D03G01091600.1.CDS1"/>
    <property type="gene ID" value="TraesLDM2D03G01091600"/>
</dbReference>
<keyword evidence="5" id="KW-1185">Reference proteome</keyword>
<dbReference type="Gramene" id="TraesROB_scaffold_111234_01G000100.1">
    <property type="protein sequence ID" value="TraesROB_scaffold_111234_01G000100.1"/>
    <property type="gene ID" value="TraesROB_scaffold_111234_01G000100"/>
</dbReference>
<dbReference type="AlphaFoldDB" id="A0A1D5TR27"/>
<dbReference type="Gramene" id="TraesLDM2A03G00590950.1">
    <property type="protein sequence ID" value="TraesLDM2A03G00590950.1.CDS1"/>
    <property type="gene ID" value="TraesLDM2A03G00590950"/>
</dbReference>
<dbReference type="InterPro" id="IPR022740">
    <property type="entry name" value="Polyphenol_oxidase_C"/>
</dbReference>
<dbReference type="Gramene" id="TraesCAD_scaffold_018693_01G000600.1">
    <property type="protein sequence ID" value="TraesCAD_scaffold_018693_01G000600.1"/>
    <property type="gene ID" value="TraesCAD_scaffold_018693_01G000600"/>
</dbReference>
<reference evidence="4" key="1">
    <citation type="submission" date="2018-08" db="EMBL/GenBank/DDBJ databases">
        <authorList>
            <person name="Rossello M."/>
        </authorList>
    </citation>
    <scope>NUCLEOTIDE SEQUENCE [LARGE SCALE GENOMIC DNA]</scope>
    <source>
        <strain evidence="4">cv. Chinese Spring</strain>
    </source>
</reference>
<gene>
    <name evidence="3" type="primary">LOC123184335</name>
</gene>
<name>A0A1D5TR27_WHEAT</name>
<dbReference type="GO" id="GO:0004097">
    <property type="term" value="F:catechol oxidase activity"/>
    <property type="evidence" value="ECO:0007669"/>
    <property type="project" value="InterPro"/>
</dbReference>
<dbReference type="EnsemblPlants" id="TraesCS2A02G034500.1">
    <property type="protein sequence ID" value="TraesCS2A02G034500.1.cds1"/>
    <property type="gene ID" value="TraesCS2A02G034500"/>
</dbReference>
<dbReference type="Gramene" id="TraesROB_scaffold_087132_01G000200.1">
    <property type="protein sequence ID" value="TraesROB_scaffold_087132_01G000200.1"/>
    <property type="gene ID" value="TraesROB_scaffold_087132_01G000200"/>
</dbReference>
<keyword evidence="1" id="KW-0732">Signal</keyword>
<dbReference type="Gramene" id="TraesSTA2D03G01078900.1">
    <property type="protein sequence ID" value="TraesSTA2D03G01078900.1.CDS1"/>
    <property type="gene ID" value="TraesSTA2D03G01078900"/>
</dbReference>
<protein>
    <recommendedName>
        <fullName evidence="2">Polyphenol oxidase C-terminal domain-containing protein</fullName>
    </recommendedName>
</protein>
<feature type="chain" id="PRO_5014539855" description="Polyphenol oxidase C-terminal domain-containing protein" evidence="1">
    <location>
        <begin position="27"/>
        <end position="210"/>
    </location>
</feature>
<dbReference type="Gramene" id="TraesCLE_scaffold_002892_01G001400.1">
    <property type="protein sequence ID" value="TraesCLE_scaffold_002892_01G001400.1"/>
    <property type="gene ID" value="TraesCLE_scaffold_002892_01G001400"/>
</dbReference>
<evidence type="ECO:0000259" key="2">
    <source>
        <dbReference type="Pfam" id="PF12143"/>
    </source>
</evidence>
<organism evidence="4">
    <name type="scientific">Triticum aestivum</name>
    <name type="common">Wheat</name>
    <dbReference type="NCBI Taxonomy" id="4565"/>
    <lineage>
        <taxon>Eukaryota</taxon>
        <taxon>Viridiplantae</taxon>
        <taxon>Streptophyta</taxon>
        <taxon>Embryophyta</taxon>
        <taxon>Tracheophyta</taxon>
        <taxon>Spermatophyta</taxon>
        <taxon>Magnoliopsida</taxon>
        <taxon>Liliopsida</taxon>
        <taxon>Poales</taxon>
        <taxon>Poaceae</taxon>
        <taxon>BOP clade</taxon>
        <taxon>Pooideae</taxon>
        <taxon>Triticodae</taxon>
        <taxon>Triticeae</taxon>
        <taxon>Triticinae</taxon>
        <taxon>Triticum</taxon>
    </lineage>
</organism>
<evidence type="ECO:0000313" key="3">
    <source>
        <dbReference type="EnsemblPlants" id="TraesCS2A02G034500.1.cds1"/>
    </source>
</evidence>
<dbReference type="Gramene" id="TraesNOR2D03G01105880.1">
    <property type="protein sequence ID" value="TraesNOR2D03G01105880.1.CDS1"/>
    <property type="gene ID" value="TraesNOR2D03G01105880"/>
</dbReference>
<dbReference type="Proteomes" id="UP000019116">
    <property type="component" value="Chromosome 2D"/>
</dbReference>
<proteinExistence type="predicted"/>
<dbReference type="Gramene" id="TraesCS2A02G034500.1">
    <property type="protein sequence ID" value="TraesCS2A02G034500.1.cds1"/>
    <property type="gene ID" value="TraesCS2A02G034500"/>
</dbReference>
<evidence type="ECO:0000256" key="1">
    <source>
        <dbReference type="SAM" id="SignalP"/>
    </source>
</evidence>
<reference evidence="4" key="2">
    <citation type="submission" date="2018-10" db="UniProtKB">
        <authorList>
            <consortium name="EnsemblPlants"/>
        </authorList>
    </citation>
    <scope>IDENTIFICATION</scope>
</reference>
<feature type="domain" description="Polyphenol oxidase C-terminal" evidence="2">
    <location>
        <begin position="95"/>
        <end position="210"/>
    </location>
</feature>
<dbReference type="Gramene" id="TraesJUL2A03G00591820.1">
    <property type="protein sequence ID" value="TraesJUL2A03G00591820.1.CDS1"/>
    <property type="gene ID" value="TraesJUL2A03G00591820"/>
</dbReference>
<sequence length="210" mass="22419">MAPGAPMKKIIAITAMMLATAFIVAAEQEAGACIVETSDVPGAANPCICSENCACAGKCILNAGDGAGDVQTCFVECVLKNGCGGCPVPWTRPLPATLDQTLSLKVTRPKPSQRFHGREMLRIIFDVEPHGTDTPVIEVYLYVPEGKDTSDSSQHYLLTFPQKPSDPGAIMDIRGVLRQIGADDGDETIEVLFVPKAWGERVTITSVKIE</sequence>
<dbReference type="Proteomes" id="UP000019116">
    <property type="component" value="Chromosome 2A"/>
</dbReference>
<dbReference type="Gramene" id="TraesSYM2D03G01104890.1">
    <property type="protein sequence ID" value="TraesSYM2D03G01104890.1.CDS1"/>
    <property type="gene ID" value="TraesSYM2D03G01104890"/>
</dbReference>
<dbReference type="Gramene" id="TraesCS2A03G0067500.1">
    <property type="protein sequence ID" value="TraesCS2A03G0067500.1.CDS1"/>
    <property type="gene ID" value="TraesCS2A03G0067500"/>
</dbReference>
<dbReference type="Gramene" id="TraesNOR2A03G00596330.1">
    <property type="protein sequence ID" value="TraesNOR2A03G00596330.1.CDS1"/>
    <property type="gene ID" value="TraesNOR2A03G00596330"/>
</dbReference>
<dbReference type="Gramene" id="TraesJAG2D03G01093970.1">
    <property type="protein sequence ID" value="TraesJAG2D03G01093970.1.CDS1"/>
    <property type="gene ID" value="TraesJAG2D03G01093970"/>
</dbReference>